<feature type="region of interest" description="Disordered" evidence="11">
    <location>
        <begin position="114"/>
        <end position="259"/>
    </location>
</feature>
<keyword evidence="6 10" id="KW-0175">Coiled coil</keyword>
<evidence type="ECO:0000256" key="3">
    <source>
        <dbReference type="ARBA" id="ARBA00010440"/>
    </source>
</evidence>
<comment type="similarity">
    <text evidence="3">Belongs to the CENP-U/AME1 family.</text>
</comment>
<keyword evidence="7" id="KW-0539">Nucleus</keyword>
<keyword evidence="13" id="KW-1185">Reference proteome</keyword>
<evidence type="ECO:0000313" key="12">
    <source>
        <dbReference type="Ensembl" id="ENSCCRP00010042886.1"/>
    </source>
</evidence>
<evidence type="ECO:0000256" key="2">
    <source>
        <dbReference type="ARBA" id="ARBA00004584"/>
    </source>
</evidence>
<dbReference type="PANTHER" id="PTHR32222">
    <property type="entry name" value="CENTROMERE PROTEIN U"/>
    <property type="match status" value="1"/>
</dbReference>
<dbReference type="GO" id="GO:0000775">
    <property type="term" value="C:chromosome, centromeric region"/>
    <property type="evidence" value="ECO:0007669"/>
    <property type="project" value="UniProtKB-SubCell"/>
</dbReference>
<evidence type="ECO:0000256" key="11">
    <source>
        <dbReference type="SAM" id="MobiDB-lite"/>
    </source>
</evidence>
<feature type="region of interest" description="Disordered" evidence="11">
    <location>
        <begin position="1"/>
        <end position="102"/>
    </location>
</feature>
<evidence type="ECO:0000256" key="7">
    <source>
        <dbReference type="ARBA" id="ARBA00023242"/>
    </source>
</evidence>
<comment type="subcellular location">
    <subcellularLocation>
        <location evidence="2">Chromosome</location>
        <location evidence="2">Centromere</location>
    </subcellularLocation>
    <subcellularLocation>
        <location evidence="1">Nucleus</location>
    </subcellularLocation>
</comment>
<name>A0A8C1K8Q3_CYPCA</name>
<accession>A0A8C1K8Q3</accession>
<dbReference type="Ensembl" id="ENSCCRT00010047009.1">
    <property type="protein sequence ID" value="ENSCCRP00010042886.1"/>
    <property type="gene ID" value="ENSCCRG00010018211.1"/>
</dbReference>
<dbReference type="PANTHER" id="PTHR32222:SF1">
    <property type="entry name" value="CENTROMERE PROTEIN U"/>
    <property type="match status" value="1"/>
</dbReference>
<dbReference type="InterPro" id="IPR025214">
    <property type="entry name" value="CENP-U"/>
</dbReference>
<evidence type="ECO:0000256" key="10">
    <source>
        <dbReference type="SAM" id="Coils"/>
    </source>
</evidence>
<reference evidence="12" key="2">
    <citation type="submission" date="2025-09" db="UniProtKB">
        <authorList>
            <consortium name="Ensembl"/>
        </authorList>
    </citation>
    <scope>IDENTIFICATION</scope>
</reference>
<evidence type="ECO:0000256" key="6">
    <source>
        <dbReference type="ARBA" id="ARBA00023054"/>
    </source>
</evidence>
<evidence type="ECO:0000256" key="1">
    <source>
        <dbReference type="ARBA" id="ARBA00004123"/>
    </source>
</evidence>
<reference evidence="12" key="1">
    <citation type="submission" date="2025-08" db="UniProtKB">
        <authorList>
            <consortium name="Ensembl"/>
        </authorList>
    </citation>
    <scope>IDENTIFICATION</scope>
</reference>
<feature type="compositionally biased region" description="Polar residues" evidence="11">
    <location>
        <begin position="18"/>
        <end position="37"/>
    </location>
</feature>
<keyword evidence="5" id="KW-0158">Chromosome</keyword>
<evidence type="ECO:0000313" key="13">
    <source>
        <dbReference type="Proteomes" id="UP000694427"/>
    </source>
</evidence>
<protein>
    <recommendedName>
        <fullName evidence="4">Centromere protein U</fullName>
    </recommendedName>
    <alternativeName>
        <fullName evidence="9">MLF1-interacting protein</fullName>
    </alternativeName>
</protein>
<keyword evidence="8" id="KW-0137">Centromere</keyword>
<organism evidence="12 13">
    <name type="scientific">Cyprinus carpio</name>
    <name type="common">Common carp</name>
    <dbReference type="NCBI Taxonomy" id="7962"/>
    <lineage>
        <taxon>Eukaryota</taxon>
        <taxon>Metazoa</taxon>
        <taxon>Chordata</taxon>
        <taxon>Craniata</taxon>
        <taxon>Vertebrata</taxon>
        <taxon>Euteleostomi</taxon>
        <taxon>Actinopterygii</taxon>
        <taxon>Neopterygii</taxon>
        <taxon>Teleostei</taxon>
        <taxon>Ostariophysi</taxon>
        <taxon>Cypriniformes</taxon>
        <taxon>Cyprinidae</taxon>
        <taxon>Cyprininae</taxon>
        <taxon>Cyprinus</taxon>
    </lineage>
</organism>
<dbReference type="Pfam" id="PF13097">
    <property type="entry name" value="CENP-U"/>
    <property type="match status" value="1"/>
</dbReference>
<dbReference type="Proteomes" id="UP000694427">
    <property type="component" value="Unplaced"/>
</dbReference>
<feature type="coiled-coil region" evidence="10">
    <location>
        <begin position="296"/>
        <end position="365"/>
    </location>
</feature>
<evidence type="ECO:0000256" key="4">
    <source>
        <dbReference type="ARBA" id="ARBA00016402"/>
    </source>
</evidence>
<evidence type="ECO:0000256" key="8">
    <source>
        <dbReference type="ARBA" id="ARBA00023328"/>
    </source>
</evidence>
<dbReference type="GO" id="GO:0005634">
    <property type="term" value="C:nucleus"/>
    <property type="evidence" value="ECO:0007669"/>
    <property type="project" value="UniProtKB-SubCell"/>
</dbReference>
<evidence type="ECO:0000256" key="9">
    <source>
        <dbReference type="ARBA" id="ARBA00031456"/>
    </source>
</evidence>
<feature type="compositionally biased region" description="Basic and acidic residues" evidence="11">
    <location>
        <begin position="211"/>
        <end position="220"/>
    </location>
</feature>
<feature type="compositionally biased region" description="Polar residues" evidence="11">
    <location>
        <begin position="48"/>
        <end position="60"/>
    </location>
</feature>
<sequence length="432" mass="48040">MNAKMSRMTKTLKAVQRELQSAKQSSNDAVESSQPLDISSIEKASFFQGDQYSPNGNPLHSTALEEDLSPGPEQNQKSAPEKLGRPRAGKPVLGVTDTDKTAVTQAKKIGKAVSEALNKKASSKENQEPPQTTNKGAKSVVRKGKGRPLPTISEHREDAGKKRTSTPTSYTAKEAVKGQRSAKETSSTLGAAQRQQRSPPSSEELTDEDESFHPSIEKSKGAKRRSSSQRQSGHKQKRKSSSSSERAGPSKKPRVLRSPTDLDVVLDSFLEFVTQYKQTINSEAVKRSIDAVSRSFEEQLSEIITATKELRNVKRENNKINSTINQKRTRLVEANNELIKGKTKLRNLQKDHDEMEQRLKALREGSSLLTNLQELNTKYLKHRTAHPDEVETYGPSCMPAMLMEARCIMGTEHQLKTVNDHLQQVLDETENE</sequence>
<feature type="compositionally biased region" description="Basic residues" evidence="11">
    <location>
        <begin position="221"/>
        <end position="240"/>
    </location>
</feature>
<feature type="compositionally biased region" description="Basic and acidic residues" evidence="11">
    <location>
        <begin position="174"/>
        <end position="183"/>
    </location>
</feature>
<proteinExistence type="inferred from homology"/>
<feature type="compositionally biased region" description="Polar residues" evidence="11">
    <location>
        <begin position="184"/>
        <end position="203"/>
    </location>
</feature>
<evidence type="ECO:0000256" key="5">
    <source>
        <dbReference type="ARBA" id="ARBA00022454"/>
    </source>
</evidence>
<dbReference type="AlphaFoldDB" id="A0A8C1K8Q3"/>